<dbReference type="CDD" id="cd13578">
    <property type="entry name" value="PBP2_Bug27"/>
    <property type="match status" value="1"/>
</dbReference>
<accession>A0A193FT15</accession>
<organism evidence="3 4">
    <name type="scientific">Bordetella bronchialis</name>
    <dbReference type="NCBI Taxonomy" id="463025"/>
    <lineage>
        <taxon>Bacteria</taxon>
        <taxon>Pseudomonadati</taxon>
        <taxon>Pseudomonadota</taxon>
        <taxon>Betaproteobacteria</taxon>
        <taxon>Burkholderiales</taxon>
        <taxon>Alcaligenaceae</taxon>
        <taxon>Bordetella</taxon>
    </lineage>
</organism>
<keyword evidence="2" id="KW-0732">Signal</keyword>
<dbReference type="Gene3D" id="3.40.190.10">
    <property type="entry name" value="Periplasmic binding protein-like II"/>
    <property type="match status" value="1"/>
</dbReference>
<evidence type="ECO:0000256" key="1">
    <source>
        <dbReference type="ARBA" id="ARBA00006987"/>
    </source>
</evidence>
<dbReference type="InterPro" id="IPR005064">
    <property type="entry name" value="BUG"/>
</dbReference>
<dbReference type="PIRSF" id="PIRSF017082">
    <property type="entry name" value="YflP"/>
    <property type="match status" value="1"/>
</dbReference>
<gene>
    <name evidence="3" type="ORF">BAU08_03160</name>
</gene>
<evidence type="ECO:0000256" key="2">
    <source>
        <dbReference type="SAM" id="SignalP"/>
    </source>
</evidence>
<sequence>MKVSSMTAACVLGMLTAIPQSAIAGGAGDYPDRPVRIIVPYPAGGSTDILTRLLGKGLTQRWGQAVVVENRGGASGIIGTEAAARSEPDGYTLLMNGSGPHTVNISLFDKLPYDPVRDFAPVVRGMTIPLLMVAPANAPYGDVKSFIAWARQHPQTANYCSIGPGSPSHLAGELFKSMSGLSHLTHVPYKGSGPAIIDTISGTCNVMFDAALSSGPQVKNGKMKLLAIGTEQRDPSWPNTPTVSESGLPGFSAYTWSALFAPAGTPPAIVRKIQQDADVVLRSEEVKKALLEQGAQPGGGTSEDLKKFVDSEIAKWAKVIKDSHITMN</sequence>
<reference evidence="3 4" key="1">
    <citation type="submission" date="2016-06" db="EMBL/GenBank/DDBJ databases">
        <title>Complete genome sequences of Bordetella bronchialis and Bordetella flabilis.</title>
        <authorList>
            <person name="LiPuma J.J."/>
            <person name="Spilker T."/>
        </authorList>
    </citation>
    <scope>NUCLEOTIDE SEQUENCE [LARGE SCALE GENOMIC DNA]</scope>
    <source>
        <strain evidence="3 4">AU17976</strain>
    </source>
</reference>
<evidence type="ECO:0000313" key="3">
    <source>
        <dbReference type="EMBL" id="ANN70463.1"/>
    </source>
</evidence>
<proteinExistence type="inferred from homology"/>
<name>A0A193FT15_9BORD</name>
<dbReference type="RefSeq" id="WP_066668082.1">
    <property type="nucleotide sequence ID" value="NZ_CP016171.1"/>
</dbReference>
<dbReference type="STRING" id="463025.BAU08_03160"/>
<dbReference type="EMBL" id="CP016171">
    <property type="protein sequence ID" value="ANN70463.1"/>
    <property type="molecule type" value="Genomic_DNA"/>
</dbReference>
<dbReference type="InterPro" id="IPR042100">
    <property type="entry name" value="Bug_dom1"/>
</dbReference>
<dbReference type="AlphaFoldDB" id="A0A193FT15"/>
<evidence type="ECO:0008006" key="5">
    <source>
        <dbReference type="Google" id="ProtNLM"/>
    </source>
</evidence>
<feature type="signal peptide" evidence="2">
    <location>
        <begin position="1"/>
        <end position="24"/>
    </location>
</feature>
<feature type="chain" id="PRO_5008258271" description="LacI family transcriptional regulator" evidence="2">
    <location>
        <begin position="25"/>
        <end position="328"/>
    </location>
</feature>
<protein>
    <recommendedName>
        <fullName evidence="5">LacI family transcriptional regulator</fullName>
    </recommendedName>
</protein>
<dbReference type="PANTHER" id="PTHR42928:SF5">
    <property type="entry name" value="BLR1237 PROTEIN"/>
    <property type="match status" value="1"/>
</dbReference>
<dbReference type="PANTHER" id="PTHR42928">
    <property type="entry name" value="TRICARBOXYLATE-BINDING PROTEIN"/>
    <property type="match status" value="1"/>
</dbReference>
<evidence type="ECO:0000313" key="4">
    <source>
        <dbReference type="Proteomes" id="UP000092213"/>
    </source>
</evidence>
<dbReference type="Pfam" id="PF03401">
    <property type="entry name" value="TctC"/>
    <property type="match status" value="1"/>
</dbReference>
<dbReference type="Gene3D" id="3.40.190.150">
    <property type="entry name" value="Bordetella uptake gene, domain 1"/>
    <property type="match status" value="1"/>
</dbReference>
<dbReference type="Proteomes" id="UP000092213">
    <property type="component" value="Chromosome"/>
</dbReference>
<comment type="similarity">
    <text evidence="1">Belongs to the UPF0065 (bug) family.</text>
</comment>